<dbReference type="SUPFAM" id="SSF48317">
    <property type="entry name" value="Acid phosphatase/Vanadium-dependent haloperoxidase"/>
    <property type="match status" value="1"/>
</dbReference>
<dbReference type="InterPro" id="IPR036938">
    <property type="entry name" value="PAP2/HPO_sf"/>
</dbReference>
<feature type="region of interest" description="Disordered" evidence="1">
    <location>
        <begin position="1"/>
        <end position="36"/>
    </location>
</feature>
<reference evidence="4 5" key="1">
    <citation type="journal article" date="2017" name="Int. J. Syst. Evol. Microbiol.">
        <title>Marinicauda algicola sp. nov., isolated from a marine red alga Rhodosorus marinus.</title>
        <authorList>
            <person name="Jeong S.E."/>
            <person name="Jeon S.H."/>
            <person name="Chun B.H."/>
            <person name="Kim D.W."/>
            <person name="Jeon C.O."/>
        </authorList>
    </citation>
    <scope>NUCLEOTIDE SEQUENCE [LARGE SCALE GENOMIC DNA]</scope>
    <source>
        <strain evidence="4 5">JCM 31718</strain>
    </source>
</reference>
<protein>
    <submittedName>
        <fullName evidence="4">Phosphatase PAP2 family protein</fullName>
    </submittedName>
</protein>
<feature type="domain" description="DUF6851" evidence="2">
    <location>
        <begin position="75"/>
        <end position="213"/>
    </location>
</feature>
<dbReference type="InterPro" id="IPR052559">
    <property type="entry name" value="V-haloperoxidase"/>
</dbReference>
<dbReference type="EMBL" id="SRXW01000002">
    <property type="protein sequence ID" value="TGY88857.1"/>
    <property type="molecule type" value="Genomic_DNA"/>
</dbReference>
<dbReference type="Pfam" id="PF21167">
    <property type="entry name" value="DUF6851"/>
    <property type="match status" value="1"/>
</dbReference>
<evidence type="ECO:0000256" key="1">
    <source>
        <dbReference type="SAM" id="MobiDB-lite"/>
    </source>
</evidence>
<dbReference type="InterPro" id="IPR049283">
    <property type="entry name" value="DUF6851"/>
</dbReference>
<evidence type="ECO:0000259" key="3">
    <source>
        <dbReference type="Pfam" id="PF22778"/>
    </source>
</evidence>
<dbReference type="PANTHER" id="PTHR34599">
    <property type="entry name" value="PEROXIDASE-RELATED"/>
    <property type="match status" value="1"/>
</dbReference>
<dbReference type="CDD" id="cd03398">
    <property type="entry name" value="PAP2_haloperoxidase"/>
    <property type="match status" value="1"/>
</dbReference>
<dbReference type="AlphaFoldDB" id="A0A4S2H014"/>
<feature type="domain" description="Vanadium-dependent haloperoxidase NapH1-like second helical-bundle" evidence="3">
    <location>
        <begin position="319"/>
        <end position="490"/>
    </location>
</feature>
<dbReference type="Proteomes" id="UP000308054">
    <property type="component" value="Unassembled WGS sequence"/>
</dbReference>
<dbReference type="Pfam" id="PF22778">
    <property type="entry name" value="VCPO_2nd"/>
    <property type="match status" value="1"/>
</dbReference>
<evidence type="ECO:0000313" key="4">
    <source>
        <dbReference type="EMBL" id="TGY88857.1"/>
    </source>
</evidence>
<accession>A0A4S2H014</accession>
<dbReference type="InterPro" id="IPR055161">
    <property type="entry name" value="NapH1-like_2nd"/>
</dbReference>
<dbReference type="OrthoDB" id="7624131at2"/>
<dbReference type="Gene3D" id="1.10.606.20">
    <property type="match status" value="1"/>
</dbReference>
<sequence length="502" mass="54608">MVPRQGGGHTDDAHDPAVRSDHLRGPGGSVRSAGRGARLHPSAAHHWLDVALEATAQEVLRVGARPTVISRQLAIVQTAVFDAWAAYDDTAVGTRYGAALRRPPEERTLENKEIAIAHAAYRAMLDQFPGERDYITRAFIAAGFDPDNASTDPATPEGIGNLAAAAVLEYRHGDGANQLGDEAGSDGTPYSQYIMYRPVNGPYEIVDPDRWQPIPASDGRGGVAVQQWLTPHWYRVAPFALESADQFRAPPPPLVASEQLLAETEQVARMNAELTVEQKALVEFMRDGPGSTGQSGHWLEMSQVVSRRDRNDLDTDVKLYFAVANVAMDAFIASWESKIYYDTSRPWTLIRHYFGEEVIEAWGGPGAGKVEMAASRWHPYSPAEFPTPPFAGYPSGHSTVSAAAAEILKRFTGSDDFGYTVDLMAGSMTEPGHEVPVTLEFPTFTFTAEAAGISRLYGGYHIQADNIEGLAMGRRVAEHGWPVVQSYFDGTAVIESPARLGE</sequence>
<proteinExistence type="predicted"/>
<name>A0A4S2H014_9PROT</name>
<organism evidence="4 5">
    <name type="scientific">Marinicauda algicola</name>
    <dbReference type="NCBI Taxonomy" id="2029849"/>
    <lineage>
        <taxon>Bacteria</taxon>
        <taxon>Pseudomonadati</taxon>
        <taxon>Pseudomonadota</taxon>
        <taxon>Alphaproteobacteria</taxon>
        <taxon>Maricaulales</taxon>
        <taxon>Maricaulaceae</taxon>
        <taxon>Marinicauda</taxon>
    </lineage>
</organism>
<evidence type="ECO:0000259" key="2">
    <source>
        <dbReference type="Pfam" id="PF21167"/>
    </source>
</evidence>
<feature type="compositionally biased region" description="Basic and acidic residues" evidence="1">
    <location>
        <begin position="9"/>
        <end position="24"/>
    </location>
</feature>
<comment type="caution">
    <text evidence="4">The sequence shown here is derived from an EMBL/GenBank/DDBJ whole genome shotgun (WGS) entry which is preliminary data.</text>
</comment>
<evidence type="ECO:0000313" key="5">
    <source>
        <dbReference type="Proteomes" id="UP000308054"/>
    </source>
</evidence>
<dbReference type="PANTHER" id="PTHR34599:SF2">
    <property type="entry name" value="TRAF-TYPE DOMAIN-CONTAINING PROTEIN"/>
    <property type="match status" value="1"/>
</dbReference>
<gene>
    <name evidence="4" type="ORF">E5163_06880</name>
</gene>
<keyword evidence="5" id="KW-1185">Reference proteome</keyword>